<proteinExistence type="predicted"/>
<sequence>MAEAAISIDLLSKEAAVAPGDYQPKQKISSMCKRTFLQAIPIIGIPNVHSSTTSGLPSSSLNSSLKAQRSSINEAGRCISSTMNRSSGESQNRSSNETAADDTQLRGNVHAIDHFTVVRSFEECIRYLNMSHFSLK</sequence>
<evidence type="ECO:0000313" key="2">
    <source>
        <dbReference type="Proteomes" id="UP000887569"/>
    </source>
</evidence>
<dbReference type="AlphaFoldDB" id="A0A914ZVS7"/>
<feature type="region of interest" description="Disordered" evidence="1">
    <location>
        <begin position="53"/>
        <end position="102"/>
    </location>
</feature>
<organism evidence="2 4">
    <name type="scientific">Parascaris univalens</name>
    <name type="common">Nematode worm</name>
    <dbReference type="NCBI Taxonomy" id="6257"/>
    <lineage>
        <taxon>Eukaryota</taxon>
        <taxon>Metazoa</taxon>
        <taxon>Ecdysozoa</taxon>
        <taxon>Nematoda</taxon>
        <taxon>Chromadorea</taxon>
        <taxon>Rhabditida</taxon>
        <taxon>Spirurina</taxon>
        <taxon>Ascaridomorpha</taxon>
        <taxon>Ascaridoidea</taxon>
        <taxon>Ascarididae</taxon>
        <taxon>Parascaris</taxon>
    </lineage>
</organism>
<dbReference type="Proteomes" id="UP000887569">
    <property type="component" value="Unplaced"/>
</dbReference>
<reference evidence="3 4" key="1">
    <citation type="submission" date="2022-11" db="UniProtKB">
        <authorList>
            <consortium name="WormBaseParasite"/>
        </authorList>
    </citation>
    <scope>IDENTIFICATION</scope>
</reference>
<protein>
    <submittedName>
        <fullName evidence="3 4">Uncharacterized protein</fullName>
    </submittedName>
</protein>
<keyword evidence="2" id="KW-1185">Reference proteome</keyword>
<dbReference type="WBParaSite" id="PgB32_g015_t03">
    <property type="protein sequence ID" value="PgB32_g015_t03"/>
    <property type="gene ID" value="PgB32_g015"/>
</dbReference>
<feature type="compositionally biased region" description="Polar residues" evidence="1">
    <location>
        <begin position="79"/>
        <end position="98"/>
    </location>
</feature>
<accession>A0A914ZVS7</accession>
<name>A0A914ZVS7_PARUN</name>
<evidence type="ECO:0000313" key="3">
    <source>
        <dbReference type="WBParaSite" id="PgB32_g015_t03"/>
    </source>
</evidence>
<evidence type="ECO:0000256" key="1">
    <source>
        <dbReference type="SAM" id="MobiDB-lite"/>
    </source>
</evidence>
<feature type="compositionally biased region" description="Low complexity" evidence="1">
    <location>
        <begin position="53"/>
        <end position="71"/>
    </location>
</feature>
<evidence type="ECO:0000313" key="4">
    <source>
        <dbReference type="WBParaSite" id="PgB32_g015_t07"/>
    </source>
</evidence>
<dbReference type="WBParaSite" id="PgB32_g015_t07">
    <property type="protein sequence ID" value="PgB32_g015_t07"/>
    <property type="gene ID" value="PgB32_g015"/>
</dbReference>